<dbReference type="InterPro" id="IPR001005">
    <property type="entry name" value="SANT/Myb"/>
</dbReference>
<dbReference type="GO" id="GO:0005634">
    <property type="term" value="C:nucleus"/>
    <property type="evidence" value="ECO:0007669"/>
    <property type="project" value="UniProtKB-SubCell"/>
</dbReference>
<comment type="subcellular location">
    <subcellularLocation>
        <location evidence="1">Nucleus</location>
    </subcellularLocation>
</comment>
<protein>
    <submittedName>
        <fullName evidence="6">Uncharacterized protein</fullName>
    </submittedName>
</protein>
<feature type="domain" description="Myb-like" evidence="4">
    <location>
        <begin position="31"/>
        <end position="82"/>
    </location>
</feature>
<dbReference type="Gene3D" id="1.10.10.60">
    <property type="entry name" value="Homeodomain-like"/>
    <property type="match status" value="3"/>
</dbReference>
<feature type="domain" description="Myb-like" evidence="4">
    <location>
        <begin position="88"/>
        <end position="141"/>
    </location>
</feature>
<evidence type="ECO:0000256" key="1">
    <source>
        <dbReference type="ARBA" id="ARBA00004123"/>
    </source>
</evidence>
<dbReference type="AlphaFoldDB" id="A0A9W8G3C8"/>
<evidence type="ECO:0000313" key="6">
    <source>
        <dbReference type="EMBL" id="KAJ2672562.1"/>
    </source>
</evidence>
<feature type="domain" description="HTH myb-type" evidence="5">
    <location>
        <begin position="212"/>
        <end position="239"/>
    </location>
</feature>
<evidence type="ECO:0000313" key="7">
    <source>
        <dbReference type="Proteomes" id="UP001151518"/>
    </source>
</evidence>
<proteinExistence type="predicted"/>
<name>A0A9W8G3C8_9FUNG</name>
<evidence type="ECO:0000256" key="3">
    <source>
        <dbReference type="ARBA" id="ARBA00023242"/>
    </source>
</evidence>
<dbReference type="PROSITE" id="PS50090">
    <property type="entry name" value="MYB_LIKE"/>
    <property type="match status" value="2"/>
</dbReference>
<evidence type="ECO:0000259" key="4">
    <source>
        <dbReference type="PROSITE" id="PS50090"/>
    </source>
</evidence>
<reference evidence="6" key="1">
    <citation type="submission" date="2022-07" db="EMBL/GenBank/DDBJ databases">
        <title>Phylogenomic reconstructions and comparative analyses of Kickxellomycotina fungi.</title>
        <authorList>
            <person name="Reynolds N.K."/>
            <person name="Stajich J.E."/>
            <person name="Barry K."/>
            <person name="Grigoriev I.V."/>
            <person name="Crous P."/>
            <person name="Smith M.E."/>
        </authorList>
    </citation>
    <scope>NUCLEOTIDE SEQUENCE</scope>
    <source>
        <strain evidence="6">NRRL 3115</strain>
    </source>
</reference>
<dbReference type="PROSITE" id="PS51294">
    <property type="entry name" value="HTH_MYB"/>
    <property type="match status" value="3"/>
</dbReference>
<sequence length="449" mass="51704">MYRTLTGLNFCVNTYRNCSYKVRPLSAALPKIGSKRHEWTKEEDKRLLELIAEKGRAWTEIAAELGIQGSPLKARRRWEVLQPKEGASWNKSEDKDLEQAVKDYTAKGKRLGGRGSWVTIASMLKTNRSPRQCSVRWKNTLLPRQGVALKFTRFQNIRAWGWTDGEISRLCTAIASITNVQDSDESMVKAEEKEPWLLPVSDSELRRCPGYWSYIASKVGTRTPDQCTIKWRILNNPRKHVDMSIDEIKNLVKLVKEHGNRWGFLAKKFFPNQQPVDLQYVYVRWKIIEKQYNIDDMLAIDPFSRLQDYNGETAMRPTDKYGRYDPNGKLIKVKVRSIASVFTPYHLAYINAPRSSGNNDKSSFDAWEVSENRFPKSLPPHIMDKLVAAILSHRNDWIAISREVGIPMHKCYRYAKVLGSSIMSIQSVLDNPELEELASRSKVFEPSDD</sequence>
<dbReference type="PANTHER" id="PTHR46380">
    <property type="entry name" value="CYCLIN-D-BINDING MYB-LIKE TRANSCRIPTION FACTOR 1"/>
    <property type="match status" value="1"/>
</dbReference>
<dbReference type="Pfam" id="PF13921">
    <property type="entry name" value="Myb_DNA-bind_6"/>
    <property type="match status" value="1"/>
</dbReference>
<dbReference type="GO" id="GO:0003700">
    <property type="term" value="F:DNA-binding transcription factor activity"/>
    <property type="evidence" value="ECO:0007669"/>
    <property type="project" value="TreeGrafter"/>
</dbReference>
<evidence type="ECO:0000259" key="5">
    <source>
        <dbReference type="PROSITE" id="PS51294"/>
    </source>
</evidence>
<dbReference type="InterPro" id="IPR051651">
    <property type="entry name" value="DMTF1_DNA-bind_reg"/>
</dbReference>
<dbReference type="InterPro" id="IPR017930">
    <property type="entry name" value="Myb_dom"/>
</dbReference>
<dbReference type="PANTHER" id="PTHR46380:SF2">
    <property type="entry name" value="CYCLIN-D-BINDING MYB-LIKE TRANSCRIPTION FACTOR 1"/>
    <property type="match status" value="1"/>
</dbReference>
<comment type="caution">
    <text evidence="6">The sequence shown here is derived from an EMBL/GenBank/DDBJ whole genome shotgun (WGS) entry which is preliminary data.</text>
</comment>
<evidence type="ECO:0000256" key="2">
    <source>
        <dbReference type="ARBA" id="ARBA00023125"/>
    </source>
</evidence>
<dbReference type="Proteomes" id="UP001151518">
    <property type="component" value="Unassembled WGS sequence"/>
</dbReference>
<dbReference type="OrthoDB" id="2143914at2759"/>
<feature type="domain" description="HTH myb-type" evidence="5">
    <location>
        <begin position="35"/>
        <end position="86"/>
    </location>
</feature>
<keyword evidence="3" id="KW-0539">Nucleus</keyword>
<feature type="domain" description="HTH myb-type" evidence="5">
    <location>
        <begin position="113"/>
        <end position="145"/>
    </location>
</feature>
<dbReference type="SUPFAM" id="SSF46689">
    <property type="entry name" value="Homeodomain-like"/>
    <property type="match status" value="3"/>
</dbReference>
<dbReference type="SMART" id="SM00717">
    <property type="entry name" value="SANT"/>
    <property type="match status" value="4"/>
</dbReference>
<dbReference type="EMBL" id="JANBTW010000080">
    <property type="protein sequence ID" value="KAJ2672562.1"/>
    <property type="molecule type" value="Genomic_DNA"/>
</dbReference>
<dbReference type="InterPro" id="IPR009057">
    <property type="entry name" value="Homeodomain-like_sf"/>
</dbReference>
<gene>
    <name evidence="6" type="ORF">GGI25_005060</name>
</gene>
<organism evidence="6 7">
    <name type="scientific">Coemansia spiralis</name>
    <dbReference type="NCBI Taxonomy" id="417178"/>
    <lineage>
        <taxon>Eukaryota</taxon>
        <taxon>Fungi</taxon>
        <taxon>Fungi incertae sedis</taxon>
        <taxon>Zoopagomycota</taxon>
        <taxon>Kickxellomycotina</taxon>
        <taxon>Kickxellomycetes</taxon>
        <taxon>Kickxellales</taxon>
        <taxon>Kickxellaceae</taxon>
        <taxon>Coemansia</taxon>
    </lineage>
</organism>
<dbReference type="GO" id="GO:0000976">
    <property type="term" value="F:transcription cis-regulatory region binding"/>
    <property type="evidence" value="ECO:0007669"/>
    <property type="project" value="TreeGrafter"/>
</dbReference>
<accession>A0A9W8G3C8</accession>
<dbReference type="CDD" id="cd00167">
    <property type="entry name" value="SANT"/>
    <property type="match status" value="2"/>
</dbReference>
<keyword evidence="2" id="KW-0238">DNA-binding</keyword>